<evidence type="ECO:0000313" key="2">
    <source>
        <dbReference type="Proteomes" id="UP001058271"/>
    </source>
</evidence>
<accession>A0ABY5Z2E2</accession>
<reference evidence="1" key="1">
    <citation type="submission" date="2021-04" db="EMBL/GenBank/DDBJ databases">
        <title>Biosynthetic gene clusters of Dactylosporangioum roseum.</title>
        <authorList>
            <person name="Hartkoorn R.C."/>
            <person name="Beaudoing E."/>
            <person name="Hot D."/>
            <person name="Moureu S."/>
        </authorList>
    </citation>
    <scope>NUCLEOTIDE SEQUENCE</scope>
    <source>
        <strain evidence="1">NRRL B-16295</strain>
    </source>
</reference>
<organism evidence="1 2">
    <name type="scientific">Dactylosporangium roseum</name>
    <dbReference type="NCBI Taxonomy" id="47989"/>
    <lineage>
        <taxon>Bacteria</taxon>
        <taxon>Bacillati</taxon>
        <taxon>Actinomycetota</taxon>
        <taxon>Actinomycetes</taxon>
        <taxon>Micromonosporales</taxon>
        <taxon>Micromonosporaceae</taxon>
        <taxon>Dactylosporangium</taxon>
    </lineage>
</organism>
<dbReference type="EMBL" id="CP073721">
    <property type="protein sequence ID" value="UWZ36185.1"/>
    <property type="molecule type" value="Genomic_DNA"/>
</dbReference>
<evidence type="ECO:0000313" key="1">
    <source>
        <dbReference type="EMBL" id="UWZ36185.1"/>
    </source>
</evidence>
<protein>
    <recommendedName>
        <fullName evidence="3">C2H2-type domain-containing protein</fullName>
    </recommendedName>
</protein>
<sequence>MPSSFCPAIHTCLPQTAAIAWSVTRRARQARHDGRQAGSCRGAAPFGPHDLAARLPRQACESTGCVDLFMDVWLHAHTAMHARFGDPIPEDTDAALAYFNATARAQLQEIGRRRRATKGGVAKPQRNDGVIGRVARSFGDPWLADVFRFLLGYAASAGGEADGWPLDVLALRKSDRDGRDRPIGSAATRAELRADVEACLDGIRRAAGDGWLYECLLLPLANRGGLAPLPDDLEHTNPGSYADDAHLDGGATAMLQDLVRRAHAGASPQAALRSAVAAWLGDGPCPAEWARKSADDLAMRRLAKALIADLTSELKAA</sequence>
<dbReference type="RefSeq" id="WP_260725508.1">
    <property type="nucleotide sequence ID" value="NZ_BAAABS010000059.1"/>
</dbReference>
<gene>
    <name evidence="1" type="ORF">Drose_34880</name>
</gene>
<dbReference type="Proteomes" id="UP001058271">
    <property type="component" value="Chromosome"/>
</dbReference>
<evidence type="ECO:0008006" key="3">
    <source>
        <dbReference type="Google" id="ProtNLM"/>
    </source>
</evidence>
<proteinExistence type="predicted"/>
<name>A0ABY5Z2E2_9ACTN</name>
<keyword evidence="2" id="KW-1185">Reference proteome</keyword>